<dbReference type="PANTHER" id="PTHR30349:SF64">
    <property type="entry name" value="PROPHAGE INTEGRASE INTD-RELATED"/>
    <property type="match status" value="1"/>
</dbReference>
<evidence type="ECO:0000256" key="2">
    <source>
        <dbReference type="ARBA" id="ARBA00008857"/>
    </source>
</evidence>
<accession>A0A9D1T6H4</accession>
<dbReference type="InterPro" id="IPR004107">
    <property type="entry name" value="Integrase_SAM-like_N"/>
</dbReference>
<dbReference type="GO" id="GO:0003677">
    <property type="term" value="F:DNA binding"/>
    <property type="evidence" value="ECO:0007669"/>
    <property type="project" value="UniProtKB-KW"/>
</dbReference>
<keyword evidence="5" id="KW-0233">DNA recombination</keyword>
<protein>
    <submittedName>
        <fullName evidence="7">Site-specific integrase</fullName>
    </submittedName>
</protein>
<dbReference type="CDD" id="cd01189">
    <property type="entry name" value="INT_ICEBs1_C_like"/>
    <property type="match status" value="1"/>
</dbReference>
<dbReference type="PROSITE" id="PS51898">
    <property type="entry name" value="TYR_RECOMBINASE"/>
    <property type="match status" value="1"/>
</dbReference>
<dbReference type="GO" id="GO:0015074">
    <property type="term" value="P:DNA integration"/>
    <property type="evidence" value="ECO:0007669"/>
    <property type="project" value="UniProtKB-KW"/>
</dbReference>
<comment type="function">
    <text evidence="1">Site-specific tyrosine recombinase, which acts by catalyzing the cutting and rejoining of the recombining DNA molecules.</text>
</comment>
<dbReference type="Pfam" id="PF14659">
    <property type="entry name" value="Phage_int_SAM_3"/>
    <property type="match status" value="1"/>
</dbReference>
<evidence type="ECO:0000256" key="3">
    <source>
        <dbReference type="ARBA" id="ARBA00022908"/>
    </source>
</evidence>
<dbReference type="InterPro" id="IPR011010">
    <property type="entry name" value="DNA_brk_join_enz"/>
</dbReference>
<evidence type="ECO:0000256" key="4">
    <source>
        <dbReference type="ARBA" id="ARBA00023125"/>
    </source>
</evidence>
<dbReference type="Proteomes" id="UP000886723">
    <property type="component" value="Unassembled WGS sequence"/>
</dbReference>
<dbReference type="InterPro" id="IPR010998">
    <property type="entry name" value="Integrase_recombinase_N"/>
</dbReference>
<keyword evidence="4" id="KW-0238">DNA-binding</keyword>
<comment type="similarity">
    <text evidence="2">Belongs to the 'phage' integrase family.</text>
</comment>
<dbReference type="GO" id="GO:0006310">
    <property type="term" value="P:DNA recombination"/>
    <property type="evidence" value="ECO:0007669"/>
    <property type="project" value="UniProtKB-KW"/>
</dbReference>
<dbReference type="InterPro" id="IPR002104">
    <property type="entry name" value="Integrase_catalytic"/>
</dbReference>
<dbReference type="PANTHER" id="PTHR30349">
    <property type="entry name" value="PHAGE INTEGRASE-RELATED"/>
    <property type="match status" value="1"/>
</dbReference>
<keyword evidence="3" id="KW-0229">DNA integration</keyword>
<dbReference type="InterPro" id="IPR013762">
    <property type="entry name" value="Integrase-like_cat_sf"/>
</dbReference>
<dbReference type="SUPFAM" id="SSF56349">
    <property type="entry name" value="DNA breaking-rejoining enzymes"/>
    <property type="match status" value="1"/>
</dbReference>
<dbReference type="EMBL" id="DVON01000105">
    <property type="protein sequence ID" value="HIV12463.1"/>
    <property type="molecule type" value="Genomic_DNA"/>
</dbReference>
<comment type="caution">
    <text evidence="7">The sequence shown here is derived from an EMBL/GenBank/DDBJ whole genome shotgun (WGS) entry which is preliminary data.</text>
</comment>
<dbReference type="Gene3D" id="1.10.443.10">
    <property type="entry name" value="Intergrase catalytic core"/>
    <property type="match status" value="1"/>
</dbReference>
<reference evidence="7" key="2">
    <citation type="journal article" date="2021" name="PeerJ">
        <title>Extensive microbial diversity within the chicken gut microbiome revealed by metagenomics and culture.</title>
        <authorList>
            <person name="Gilroy R."/>
            <person name="Ravi A."/>
            <person name="Getino M."/>
            <person name="Pursley I."/>
            <person name="Horton D.L."/>
            <person name="Alikhan N.F."/>
            <person name="Baker D."/>
            <person name="Gharbi K."/>
            <person name="Hall N."/>
            <person name="Watson M."/>
            <person name="Adriaenssens E.M."/>
            <person name="Foster-Nyarko E."/>
            <person name="Jarju S."/>
            <person name="Secka A."/>
            <person name="Antonio M."/>
            <person name="Oren A."/>
            <person name="Chaudhuri R.R."/>
            <person name="La Ragione R."/>
            <person name="Hildebrand F."/>
            <person name="Pallen M.J."/>
        </authorList>
    </citation>
    <scope>NUCLEOTIDE SEQUENCE</scope>
    <source>
        <strain evidence="7">ChiBcec2-4451</strain>
    </source>
</reference>
<dbReference type="AlphaFoldDB" id="A0A9D1T6H4"/>
<gene>
    <name evidence="7" type="ORF">IAA63_04905</name>
</gene>
<sequence length="391" mass="44922">MARKGENIRKRKDGRWEARYMKGRKPDGKICYGYLYAPTYREVREKKRLMVVRMEEEQKNHLAGVRCPDDRIQTVGALWMEAAKNRVKYTTYCNYHLLMKNHILPAFGDSSIRKLSSVQIGDFVRELQKEGKKTGTIRVILGILKSILHFAAELNCFPEETLRFPKITAPRSSPRIMSAADYQKLGDYLDTSEQPFEFGLLVCMCTGIRVGELCGLRWEDFDLANGSLAINRTVTRIENPDFFPGSTQQRTLLLVGTPKSLSSIRQIPLPDRIIRKARSCRREDSSYLLTGTEKCMEPRTVQRRYERLLRRCGIAPVNLHAMRHQLSSRWIAYGFDVKALSEILGHASTKTTLDIYVHSSHSQKRNYLNQVLTLQENSEGESREQTAAVLL</sequence>
<dbReference type="Pfam" id="PF00589">
    <property type="entry name" value="Phage_integrase"/>
    <property type="match status" value="1"/>
</dbReference>
<evidence type="ECO:0000313" key="7">
    <source>
        <dbReference type="EMBL" id="HIV12463.1"/>
    </source>
</evidence>
<organism evidence="7 8">
    <name type="scientific">Candidatus Pullilachnospira stercoravium</name>
    <dbReference type="NCBI Taxonomy" id="2840913"/>
    <lineage>
        <taxon>Bacteria</taxon>
        <taxon>Bacillati</taxon>
        <taxon>Bacillota</taxon>
        <taxon>Clostridia</taxon>
        <taxon>Lachnospirales</taxon>
        <taxon>Lachnospiraceae</taxon>
        <taxon>Lachnospiraceae incertae sedis</taxon>
        <taxon>Candidatus Pullilachnospira</taxon>
    </lineage>
</organism>
<dbReference type="InterPro" id="IPR050090">
    <property type="entry name" value="Tyrosine_recombinase_XerCD"/>
</dbReference>
<dbReference type="Gene3D" id="1.10.150.130">
    <property type="match status" value="1"/>
</dbReference>
<reference evidence="7" key="1">
    <citation type="submission" date="2020-10" db="EMBL/GenBank/DDBJ databases">
        <authorList>
            <person name="Gilroy R."/>
        </authorList>
    </citation>
    <scope>NUCLEOTIDE SEQUENCE</scope>
    <source>
        <strain evidence="7">ChiBcec2-4451</strain>
    </source>
</reference>
<evidence type="ECO:0000259" key="6">
    <source>
        <dbReference type="PROSITE" id="PS51898"/>
    </source>
</evidence>
<evidence type="ECO:0000256" key="1">
    <source>
        <dbReference type="ARBA" id="ARBA00003283"/>
    </source>
</evidence>
<evidence type="ECO:0000256" key="5">
    <source>
        <dbReference type="ARBA" id="ARBA00023172"/>
    </source>
</evidence>
<proteinExistence type="inferred from homology"/>
<name>A0A9D1T6H4_9FIRM</name>
<feature type="domain" description="Tyr recombinase" evidence="6">
    <location>
        <begin position="172"/>
        <end position="369"/>
    </location>
</feature>
<evidence type="ECO:0000313" key="8">
    <source>
        <dbReference type="Proteomes" id="UP000886723"/>
    </source>
</evidence>